<evidence type="ECO:0000313" key="2">
    <source>
        <dbReference type="Proteomes" id="UP000499080"/>
    </source>
</evidence>
<accession>A0A4Y2S9P2</accession>
<organism evidence="1 2">
    <name type="scientific">Araneus ventricosus</name>
    <name type="common">Orbweaver spider</name>
    <name type="synonym">Epeira ventricosa</name>
    <dbReference type="NCBI Taxonomy" id="182803"/>
    <lineage>
        <taxon>Eukaryota</taxon>
        <taxon>Metazoa</taxon>
        <taxon>Ecdysozoa</taxon>
        <taxon>Arthropoda</taxon>
        <taxon>Chelicerata</taxon>
        <taxon>Arachnida</taxon>
        <taxon>Araneae</taxon>
        <taxon>Araneomorphae</taxon>
        <taxon>Entelegynae</taxon>
        <taxon>Araneoidea</taxon>
        <taxon>Araneidae</taxon>
        <taxon>Araneus</taxon>
    </lineage>
</organism>
<dbReference type="AlphaFoldDB" id="A0A4Y2S9P2"/>
<proteinExistence type="predicted"/>
<reference evidence="1 2" key="1">
    <citation type="journal article" date="2019" name="Sci. Rep.">
        <title>Orb-weaving spider Araneus ventricosus genome elucidates the spidroin gene catalogue.</title>
        <authorList>
            <person name="Kono N."/>
            <person name="Nakamura H."/>
            <person name="Ohtoshi R."/>
            <person name="Moran D.A.P."/>
            <person name="Shinohara A."/>
            <person name="Yoshida Y."/>
            <person name="Fujiwara M."/>
            <person name="Mori M."/>
            <person name="Tomita M."/>
            <person name="Arakawa K."/>
        </authorList>
    </citation>
    <scope>NUCLEOTIDE SEQUENCE [LARGE SCALE GENOMIC DNA]</scope>
</reference>
<dbReference type="EMBL" id="BGPR01020559">
    <property type="protein sequence ID" value="GBN84958.1"/>
    <property type="molecule type" value="Genomic_DNA"/>
</dbReference>
<evidence type="ECO:0000313" key="1">
    <source>
        <dbReference type="EMBL" id="GBN84958.1"/>
    </source>
</evidence>
<gene>
    <name evidence="1" type="ORF">AVEN_48651_1</name>
</gene>
<dbReference type="Proteomes" id="UP000499080">
    <property type="component" value="Unassembled WGS sequence"/>
</dbReference>
<sequence length="106" mass="11948">MAVPEGVLIWEVVPREGHPLPRGKRNDTVRIFFPATPVSTSQTSHHLALPSHPGLHRITGRPRRLTGVRPVFRRGPLKPHHHFCTHQGSENLITYLAASHPWPRGE</sequence>
<name>A0A4Y2S9P2_ARAVE</name>
<comment type="caution">
    <text evidence="1">The sequence shown here is derived from an EMBL/GenBank/DDBJ whole genome shotgun (WGS) entry which is preliminary data.</text>
</comment>
<protein>
    <submittedName>
        <fullName evidence="1">Uncharacterized protein</fullName>
    </submittedName>
</protein>
<keyword evidence="2" id="KW-1185">Reference proteome</keyword>